<feature type="transmembrane region" description="Helical" evidence="1">
    <location>
        <begin position="922"/>
        <end position="943"/>
    </location>
</feature>
<keyword evidence="1" id="KW-0812">Transmembrane</keyword>
<feature type="transmembrane region" description="Helical" evidence="1">
    <location>
        <begin position="338"/>
        <end position="363"/>
    </location>
</feature>
<feature type="transmembrane region" description="Helical" evidence="1">
    <location>
        <begin position="969"/>
        <end position="988"/>
    </location>
</feature>
<sequence length="1037" mass="112804">MGQEKGAIAWMANNPVAANLLMIVVMIGGLAAITDLTKEVFPTFPTERVTITVPYPGSSPEEVEAGIVRIIEEELLDLVGVKEISSISTEGSGTVTVQMEAGTPMSRALVQIKTRVDGISSFPANAEEPIVDELLFRTRTMNVSAYGDLNEFQLKELADTLRDELLMIPGITQVSTRGVRDYEISIEVSDTALQRYGLSFDDVVSAIQLRSRDLPGGKLRTSDGSITLRSVGQAYTAAEFAELSLVNRSDGTSLRLRDVATVRDGFEDQPVLARLNGKPAVTLVVDRVGEQDVLAMTDQLKAYVERKRAELPPGVEITAWADRSVILKGRINLMLKSAAQGAVLVMIFLALFLNTSLAFWVILGVPFSFLGALLVLDLFNLGVTINIFSVFGFILVLGMLVDDGIVTAESAYAQLEDEHKGVDSIVRGVRRVAVATIFGALTTMIAFAPAALLTEGIGRLVSVIVPVVVLSLLFSLIETKLILPAHLRHIRIDHSPPRRTPLGFLSSLQQRCSGGLLRFSEEVYKPLLARAVEYRYLSLAIFLGGLMLCLALVPAGIVRFVFFPSVPSDSIQVELKMPNGTAWQKTHDYALRIEQAARAMDERYREETGSEQGVIREMLTLSTSDTESELWLDLLPSEQRTISSVKMAGWLREALGELSGIQSLIVDANAGPGGSPVDVELSGSNLQQLRGAAQELKLALTRFDGLSDIRDTFDAGGPELDIQVTAEGEALGLGQVELARQVRQAFFGAEVQRVQRGRHEVRVYVRLPAEQRQSLDALHSLWIDVPGRGKVPFDVVGSARERSGVSVINRFNRQRVVNVLSDLDKSRLEPGEVNGQIVREVLPPILARYPAVSHRLGGQAEQQAESTSSLGLGFVAILVMIYAALAVPLRSYGQPLIIMAVIPFGLTGAVLGHFLLGSDVSILSMIGMIGLTGIVVNDSLVLVDHINHRLEKASETWQQAVVNGAVRRFRPVVLTSVTTFIGLAPIQLETAIQAQFVKPMAISVAFGVLFATVVTLVLVPVLYFVGHDIKRLFVREE</sequence>
<dbReference type="SUPFAM" id="SSF82866">
    <property type="entry name" value="Multidrug efflux transporter AcrB transmembrane domain"/>
    <property type="match status" value="2"/>
</dbReference>
<evidence type="ECO:0000313" key="4">
    <source>
        <dbReference type="Proteomes" id="UP000265509"/>
    </source>
</evidence>
<keyword evidence="1" id="KW-1133">Transmembrane helix</keyword>
<feature type="transmembrane region" description="Helical" evidence="1">
    <location>
        <begin position="16"/>
        <end position="34"/>
    </location>
</feature>
<evidence type="ECO:0000256" key="1">
    <source>
        <dbReference type="SAM" id="Phobius"/>
    </source>
</evidence>
<feature type="transmembrane region" description="Helical" evidence="1">
    <location>
        <begin position="369"/>
        <end position="397"/>
    </location>
</feature>
<evidence type="ECO:0000259" key="2">
    <source>
        <dbReference type="PROSITE" id="PS50156"/>
    </source>
</evidence>
<evidence type="ECO:0000313" key="3">
    <source>
        <dbReference type="EMBL" id="RLQ21650.1"/>
    </source>
</evidence>
<dbReference type="PRINTS" id="PR00702">
    <property type="entry name" value="ACRIFLAVINRP"/>
</dbReference>
<comment type="caution">
    <text evidence="3">The sequence shown here is derived from an EMBL/GenBank/DDBJ whole genome shotgun (WGS) entry which is preliminary data.</text>
</comment>
<dbReference type="Pfam" id="PF00873">
    <property type="entry name" value="ACR_tran"/>
    <property type="match status" value="1"/>
</dbReference>
<feature type="transmembrane region" description="Helical" evidence="1">
    <location>
        <begin position="460"/>
        <end position="483"/>
    </location>
</feature>
<dbReference type="Gene3D" id="3.30.70.1430">
    <property type="entry name" value="Multidrug efflux transporter AcrB pore domain"/>
    <property type="match status" value="2"/>
</dbReference>
<dbReference type="PANTHER" id="PTHR32063">
    <property type="match status" value="1"/>
</dbReference>
<dbReference type="Gene3D" id="1.20.1640.10">
    <property type="entry name" value="Multidrug efflux transporter AcrB transmembrane domain"/>
    <property type="match status" value="2"/>
</dbReference>
<dbReference type="GO" id="GO:0042910">
    <property type="term" value="F:xenobiotic transmembrane transporter activity"/>
    <property type="evidence" value="ECO:0007669"/>
    <property type="project" value="TreeGrafter"/>
</dbReference>
<dbReference type="Gene3D" id="3.30.2090.10">
    <property type="entry name" value="Multidrug efflux transporter AcrB TolC docking domain, DN and DC subdomains"/>
    <property type="match status" value="2"/>
</dbReference>
<feature type="transmembrane region" description="Helical" evidence="1">
    <location>
        <begin position="536"/>
        <end position="562"/>
    </location>
</feature>
<dbReference type="Proteomes" id="UP000265509">
    <property type="component" value="Unassembled WGS sequence"/>
</dbReference>
<feature type="transmembrane region" description="Helical" evidence="1">
    <location>
        <begin position="432"/>
        <end position="454"/>
    </location>
</feature>
<dbReference type="SUPFAM" id="SSF82714">
    <property type="entry name" value="Multidrug efflux transporter AcrB TolC docking domain, DN and DC subdomains"/>
    <property type="match status" value="2"/>
</dbReference>
<keyword evidence="4" id="KW-1185">Reference proteome</keyword>
<dbReference type="EMBL" id="QRAN01000011">
    <property type="protein sequence ID" value="RLQ21650.1"/>
    <property type="molecule type" value="Genomic_DNA"/>
</dbReference>
<organism evidence="3 4">
    <name type="scientific">Seongchinamella sediminis</name>
    <dbReference type="NCBI Taxonomy" id="2283635"/>
    <lineage>
        <taxon>Bacteria</taxon>
        <taxon>Pseudomonadati</taxon>
        <taxon>Pseudomonadota</taxon>
        <taxon>Gammaproteobacteria</taxon>
        <taxon>Cellvibrionales</taxon>
        <taxon>Halieaceae</taxon>
        <taxon>Seongchinamella</taxon>
    </lineage>
</organism>
<dbReference type="SUPFAM" id="SSF82693">
    <property type="entry name" value="Multidrug efflux transporter AcrB pore domain, PN1, PN2, PC1 and PC2 subdomains"/>
    <property type="match status" value="2"/>
</dbReference>
<dbReference type="InterPro" id="IPR001036">
    <property type="entry name" value="Acrflvin-R"/>
</dbReference>
<dbReference type="GO" id="GO:0005886">
    <property type="term" value="C:plasma membrane"/>
    <property type="evidence" value="ECO:0007669"/>
    <property type="project" value="TreeGrafter"/>
</dbReference>
<feature type="transmembrane region" description="Helical" evidence="1">
    <location>
        <begin position="896"/>
        <end position="916"/>
    </location>
</feature>
<feature type="transmembrane region" description="Helical" evidence="1">
    <location>
        <begin position="870"/>
        <end position="889"/>
    </location>
</feature>
<dbReference type="InterPro" id="IPR000731">
    <property type="entry name" value="SSD"/>
</dbReference>
<dbReference type="PROSITE" id="PS50156">
    <property type="entry name" value="SSD"/>
    <property type="match status" value="1"/>
</dbReference>
<name>A0A3L7DYN2_9GAMM</name>
<feature type="transmembrane region" description="Helical" evidence="1">
    <location>
        <begin position="1000"/>
        <end position="1025"/>
    </location>
</feature>
<dbReference type="Gene3D" id="3.30.70.1320">
    <property type="entry name" value="Multidrug efflux transporter AcrB pore domain like"/>
    <property type="match status" value="1"/>
</dbReference>
<gene>
    <name evidence="3" type="ORF">DWB85_11590</name>
</gene>
<dbReference type="Gene3D" id="3.30.70.1440">
    <property type="entry name" value="Multidrug efflux transporter AcrB pore domain"/>
    <property type="match status" value="1"/>
</dbReference>
<proteinExistence type="predicted"/>
<protein>
    <submittedName>
        <fullName evidence="3">Efflux RND transporter permease subunit</fullName>
    </submittedName>
</protein>
<accession>A0A3L7DYN2</accession>
<reference evidence="3 4" key="1">
    <citation type="submission" date="2018-07" db="EMBL/GenBank/DDBJ databases">
        <title>Halioglobus sp. genome submission.</title>
        <authorList>
            <person name="Ye M.-Q."/>
            <person name="Du Z.-J."/>
        </authorList>
    </citation>
    <scope>NUCLEOTIDE SEQUENCE [LARGE SCALE GENOMIC DNA]</scope>
    <source>
        <strain evidence="3 4">U0301</strain>
    </source>
</reference>
<keyword evidence="1" id="KW-0472">Membrane</keyword>
<feature type="domain" description="SSD" evidence="2">
    <location>
        <begin position="357"/>
        <end position="489"/>
    </location>
</feature>
<dbReference type="AlphaFoldDB" id="A0A3L7DYN2"/>
<dbReference type="PANTHER" id="PTHR32063:SF33">
    <property type="entry name" value="RND SUPERFAMILY EFFLUX PUMP PERMEASE COMPONENT"/>
    <property type="match status" value="1"/>
</dbReference>
<dbReference type="InterPro" id="IPR027463">
    <property type="entry name" value="AcrB_DN_DC_subdom"/>
</dbReference>
<dbReference type="OrthoDB" id="5287122at2"/>